<reference evidence="1" key="1">
    <citation type="submission" date="2023-04" db="EMBL/GenBank/DDBJ databases">
        <title>Ambrosiozyma monospora NBRC 10751.</title>
        <authorList>
            <person name="Ichikawa N."/>
            <person name="Sato H."/>
            <person name="Tonouchi N."/>
        </authorList>
    </citation>
    <scope>NUCLEOTIDE SEQUENCE</scope>
    <source>
        <strain evidence="1">NBRC 10751</strain>
    </source>
</reference>
<evidence type="ECO:0000313" key="1">
    <source>
        <dbReference type="EMBL" id="GMF06824.1"/>
    </source>
</evidence>
<keyword evidence="2" id="KW-1185">Reference proteome</keyword>
<comment type="caution">
    <text evidence="1">The sequence shown here is derived from an EMBL/GenBank/DDBJ whole genome shotgun (WGS) entry which is preliminary data.</text>
</comment>
<name>A0ACB5UDP5_AMBMO</name>
<dbReference type="Proteomes" id="UP001165064">
    <property type="component" value="Unassembled WGS sequence"/>
</dbReference>
<accession>A0ACB5UDP5</accession>
<protein>
    <submittedName>
        <fullName evidence="1">Unnamed protein product</fullName>
    </submittedName>
</protein>
<organism evidence="1 2">
    <name type="scientific">Ambrosiozyma monospora</name>
    <name type="common">Yeast</name>
    <name type="synonym">Endomycopsis monosporus</name>
    <dbReference type="NCBI Taxonomy" id="43982"/>
    <lineage>
        <taxon>Eukaryota</taxon>
        <taxon>Fungi</taxon>
        <taxon>Dikarya</taxon>
        <taxon>Ascomycota</taxon>
        <taxon>Saccharomycotina</taxon>
        <taxon>Pichiomycetes</taxon>
        <taxon>Pichiales</taxon>
        <taxon>Pichiaceae</taxon>
        <taxon>Ambrosiozyma</taxon>
    </lineage>
</organism>
<proteinExistence type="predicted"/>
<gene>
    <name evidence="1" type="ORF">Amon02_001279200</name>
</gene>
<sequence>MTTTTAGPSSSATSSPSMFSRTTTFDLVSRKKAPQSQLFWVHKDNLNELMFYLLKEFKLISDDSGLVDDDENEDDSEERRERRGEEWYGKPNTQQKHQIKADAGI</sequence>
<evidence type="ECO:0000313" key="2">
    <source>
        <dbReference type="Proteomes" id="UP001165064"/>
    </source>
</evidence>
<dbReference type="EMBL" id="BSXS01015520">
    <property type="protein sequence ID" value="GMF06824.1"/>
    <property type="molecule type" value="Genomic_DNA"/>
</dbReference>